<dbReference type="InterPro" id="IPR027417">
    <property type="entry name" value="P-loop_NTPase"/>
</dbReference>
<dbReference type="GO" id="GO:0005525">
    <property type="term" value="F:GTP binding"/>
    <property type="evidence" value="ECO:0007669"/>
    <property type="project" value="UniProtKB-KW"/>
</dbReference>
<dbReference type="InterPro" id="IPR022941">
    <property type="entry name" value="SRP54"/>
</dbReference>
<accession>T1AXW4</accession>
<comment type="caution">
    <text evidence="4">The sequence shown here is derived from an EMBL/GenBank/DDBJ whole genome shotgun (WGS) entry which is preliminary data.</text>
</comment>
<feature type="domain" description="SRP54-type proteins GTP-binding" evidence="3">
    <location>
        <begin position="1"/>
        <end position="84"/>
    </location>
</feature>
<protein>
    <submittedName>
        <fullName evidence="4">Signal recognition particle, SRP54 subunit, GTPase domain protein</fullName>
    </submittedName>
</protein>
<keyword evidence="2" id="KW-0342">GTP-binding</keyword>
<dbReference type="GO" id="GO:0048500">
    <property type="term" value="C:signal recognition particle"/>
    <property type="evidence" value="ECO:0007669"/>
    <property type="project" value="InterPro"/>
</dbReference>
<proteinExistence type="predicted"/>
<dbReference type="PANTHER" id="PTHR11564:SF5">
    <property type="entry name" value="SIGNAL RECOGNITION PARTICLE SUBUNIT SRP54"/>
    <property type="match status" value="1"/>
</dbReference>
<dbReference type="GO" id="GO:0006614">
    <property type="term" value="P:SRP-dependent cotranslational protein targeting to membrane"/>
    <property type="evidence" value="ECO:0007669"/>
    <property type="project" value="InterPro"/>
</dbReference>
<name>T1AXW4_9ZZZZ</name>
<evidence type="ECO:0000313" key="4">
    <source>
        <dbReference type="EMBL" id="EQD61183.1"/>
    </source>
</evidence>
<dbReference type="Pfam" id="PF00448">
    <property type="entry name" value="SRP54"/>
    <property type="match status" value="1"/>
</dbReference>
<dbReference type="PANTHER" id="PTHR11564">
    <property type="entry name" value="SIGNAL RECOGNITION PARTICLE 54K PROTEIN SRP54"/>
    <property type="match status" value="1"/>
</dbReference>
<dbReference type="SUPFAM" id="SSF52540">
    <property type="entry name" value="P-loop containing nucleoside triphosphate hydrolases"/>
    <property type="match status" value="1"/>
</dbReference>
<dbReference type="AlphaFoldDB" id="T1AXW4"/>
<evidence type="ECO:0000256" key="2">
    <source>
        <dbReference type="ARBA" id="ARBA00023134"/>
    </source>
</evidence>
<dbReference type="InterPro" id="IPR000897">
    <property type="entry name" value="SRP54_GTPase_dom"/>
</dbReference>
<reference evidence="4" key="2">
    <citation type="journal article" date="2014" name="ISME J.">
        <title>Microbial stratification in low pH oxic and suboxic macroscopic growths along an acid mine drainage.</title>
        <authorList>
            <person name="Mendez-Garcia C."/>
            <person name="Mesa V."/>
            <person name="Sprenger R.R."/>
            <person name="Richter M."/>
            <person name="Diez M.S."/>
            <person name="Solano J."/>
            <person name="Bargiela R."/>
            <person name="Golyshina O.V."/>
            <person name="Manteca A."/>
            <person name="Ramos J.L."/>
            <person name="Gallego J.R."/>
            <person name="Llorente I."/>
            <person name="Martins Dos Santos V.A."/>
            <person name="Jensen O.N."/>
            <person name="Pelaez A.I."/>
            <person name="Sanchez J."/>
            <person name="Ferrer M."/>
        </authorList>
    </citation>
    <scope>NUCLEOTIDE SEQUENCE</scope>
</reference>
<sequence>DLLDEIIRLKKTFNPDQVLYVLDAAVGQQAGPQAKAINDSVGITGVIITKMDGTGKGGGALSAVSEIKAPVYSIGTGSTSRILRYSTRRLSFQDCSALVI</sequence>
<evidence type="ECO:0000256" key="1">
    <source>
        <dbReference type="ARBA" id="ARBA00022741"/>
    </source>
</evidence>
<dbReference type="Gene3D" id="3.40.50.300">
    <property type="entry name" value="P-loop containing nucleotide triphosphate hydrolases"/>
    <property type="match status" value="1"/>
</dbReference>
<dbReference type="SMART" id="SM00962">
    <property type="entry name" value="SRP54"/>
    <property type="match status" value="1"/>
</dbReference>
<dbReference type="EMBL" id="AUZY01004931">
    <property type="protein sequence ID" value="EQD61183.1"/>
    <property type="molecule type" value="Genomic_DNA"/>
</dbReference>
<dbReference type="GO" id="GO:0003924">
    <property type="term" value="F:GTPase activity"/>
    <property type="evidence" value="ECO:0007669"/>
    <property type="project" value="InterPro"/>
</dbReference>
<organism evidence="4">
    <name type="scientific">mine drainage metagenome</name>
    <dbReference type="NCBI Taxonomy" id="410659"/>
    <lineage>
        <taxon>unclassified sequences</taxon>
        <taxon>metagenomes</taxon>
        <taxon>ecological metagenomes</taxon>
    </lineage>
</organism>
<keyword evidence="1" id="KW-0547">Nucleotide-binding</keyword>
<reference evidence="4" key="1">
    <citation type="submission" date="2013-08" db="EMBL/GenBank/DDBJ databases">
        <authorList>
            <person name="Mendez C."/>
            <person name="Richter M."/>
            <person name="Ferrer M."/>
            <person name="Sanchez J."/>
        </authorList>
    </citation>
    <scope>NUCLEOTIDE SEQUENCE</scope>
</reference>
<evidence type="ECO:0000259" key="3">
    <source>
        <dbReference type="SMART" id="SM00962"/>
    </source>
</evidence>
<gene>
    <name evidence="4" type="ORF">B1B_07718</name>
</gene>
<feature type="non-terminal residue" evidence="4">
    <location>
        <position position="1"/>
    </location>
</feature>